<dbReference type="SUPFAM" id="SSF56672">
    <property type="entry name" value="DNA/RNA polymerases"/>
    <property type="match status" value="1"/>
</dbReference>
<dbReference type="GO" id="GO:0003684">
    <property type="term" value="F:damaged DNA binding"/>
    <property type="evidence" value="ECO:0007669"/>
    <property type="project" value="InterPro"/>
</dbReference>
<evidence type="ECO:0000313" key="7">
    <source>
        <dbReference type="Proteomes" id="UP000316425"/>
    </source>
</evidence>
<sequence>MDYSIYPRHDVLCIDMRSFYASVECIKRGLDPQTTLLAVVGDPNRSGSIVLAASPALKKKYGISNVSRYFELPDEPDILIAPAHMGDYLNVSVEITKMITDFVPKESVHVYSVDELWVTVDGLERLYGSVYEIAELLQQNIRDQFGIECVVGIGDNKFLAKVVMDIHAKKAADGIAECRYEDVSRLLWPIPIEKIWGIGSRMMRNLNRMGIVTLGQLANTPLTSLKKRFGIMGEQLYWHAWGVDLSPVTGNFTKDEQKGYGHGMTLLRDYEKSEIYACLLDLCEEACRRARRDEKEGRTVHLGIGYSTETGGGFSRSVSRDVASNETLDIYEMCLHLFHKFYDGESKIRRAFVTLTNLNDEVGTQLDLFENQVKKRSVGEVMDHIREKYGSTAILRASSYTTGGIALDRSKKIGGHFA</sequence>
<dbReference type="GO" id="GO:0005829">
    <property type="term" value="C:cytosol"/>
    <property type="evidence" value="ECO:0007669"/>
    <property type="project" value="TreeGrafter"/>
</dbReference>
<dbReference type="CDD" id="cd01700">
    <property type="entry name" value="PolY_Pol_V_umuC"/>
    <property type="match status" value="1"/>
</dbReference>
<dbReference type="EC" id="2.7.7.7" evidence="6"/>
<dbReference type="OrthoDB" id="9808813at2"/>
<dbReference type="Gene3D" id="3.40.1170.60">
    <property type="match status" value="1"/>
</dbReference>
<keyword evidence="7" id="KW-1185">Reference proteome</keyword>
<gene>
    <name evidence="6" type="ORF">FPQ13_02970</name>
</gene>
<dbReference type="Gene3D" id="1.10.150.20">
    <property type="entry name" value="5' to 3' exonuclease, C-terminal subdomain"/>
    <property type="match status" value="1"/>
</dbReference>
<comment type="similarity">
    <text evidence="1">Belongs to the DNA polymerase type-Y family.</text>
</comment>
<keyword evidence="6" id="KW-0808">Transferase</keyword>
<dbReference type="EMBL" id="VMHE01000002">
    <property type="protein sequence ID" value="TSJ67279.1"/>
    <property type="molecule type" value="Genomic_DNA"/>
</dbReference>
<dbReference type="GO" id="GO:0006281">
    <property type="term" value="P:DNA repair"/>
    <property type="evidence" value="ECO:0007669"/>
    <property type="project" value="InterPro"/>
</dbReference>
<feature type="domain" description="UmuC" evidence="5">
    <location>
        <begin position="11"/>
        <end position="199"/>
    </location>
</feature>
<dbReference type="GO" id="GO:0003887">
    <property type="term" value="F:DNA-directed DNA polymerase activity"/>
    <property type="evidence" value="ECO:0007669"/>
    <property type="project" value="UniProtKB-KW"/>
</dbReference>
<evidence type="ECO:0000256" key="4">
    <source>
        <dbReference type="ARBA" id="ARBA00022932"/>
    </source>
</evidence>
<dbReference type="InterPro" id="IPR043502">
    <property type="entry name" value="DNA/RNA_pol_sf"/>
</dbReference>
<dbReference type="GO" id="GO:0009432">
    <property type="term" value="P:SOS response"/>
    <property type="evidence" value="ECO:0007669"/>
    <property type="project" value="TreeGrafter"/>
</dbReference>
<dbReference type="SUPFAM" id="SSF100879">
    <property type="entry name" value="Lesion bypass DNA polymerase (Y-family), little finger domain"/>
    <property type="match status" value="1"/>
</dbReference>
<dbReference type="AlphaFoldDB" id="A0A556PSC5"/>
<accession>A0A556PSC5</accession>
<evidence type="ECO:0000259" key="5">
    <source>
        <dbReference type="PROSITE" id="PS50173"/>
    </source>
</evidence>
<comment type="caution">
    <text evidence="6">The sequence shown here is derived from an EMBL/GenBank/DDBJ whole genome shotgun (WGS) entry which is preliminary data.</text>
</comment>
<organism evidence="6 7">
    <name type="scientific">Allobacillus salarius</name>
    <dbReference type="NCBI Taxonomy" id="1955272"/>
    <lineage>
        <taxon>Bacteria</taxon>
        <taxon>Bacillati</taxon>
        <taxon>Bacillota</taxon>
        <taxon>Bacilli</taxon>
        <taxon>Bacillales</taxon>
        <taxon>Bacillaceae</taxon>
        <taxon>Allobacillus</taxon>
    </lineage>
</organism>
<dbReference type="PANTHER" id="PTHR11076">
    <property type="entry name" value="DNA REPAIR POLYMERASE UMUC / TRANSFERASE FAMILY MEMBER"/>
    <property type="match status" value="1"/>
</dbReference>
<proteinExistence type="inferred from homology"/>
<reference evidence="6 7" key="1">
    <citation type="submission" date="2019-07" db="EMBL/GenBank/DDBJ databases">
        <title>Allobacillus sp. nov. SKP isolated from shrimp paste of Euphausiacea.</title>
        <authorList>
            <person name="Kanchanasin P."/>
            <person name="Tanasupawat S."/>
            <person name="Shi W."/>
            <person name="Wu L."/>
            <person name="Ma J."/>
        </authorList>
    </citation>
    <scope>NUCLEOTIDE SEQUENCE [LARGE SCALE GENOMIC DNA]</scope>
    <source>
        <strain evidence="6 7">SKP4-8</strain>
    </source>
</reference>
<dbReference type="InterPro" id="IPR024728">
    <property type="entry name" value="PolY_HhH_motif"/>
</dbReference>
<dbReference type="Gene3D" id="3.30.1490.100">
    <property type="entry name" value="DNA polymerase, Y-family, little finger domain"/>
    <property type="match status" value="1"/>
</dbReference>
<dbReference type="Pfam" id="PF11798">
    <property type="entry name" value="IMS_HHH"/>
    <property type="match status" value="1"/>
</dbReference>
<dbReference type="Pfam" id="PF00817">
    <property type="entry name" value="IMS"/>
    <property type="match status" value="1"/>
</dbReference>
<dbReference type="InterPro" id="IPR043128">
    <property type="entry name" value="Rev_trsase/Diguanyl_cyclase"/>
</dbReference>
<evidence type="ECO:0000256" key="3">
    <source>
        <dbReference type="ARBA" id="ARBA00022763"/>
    </source>
</evidence>
<dbReference type="PANTHER" id="PTHR11076:SF35">
    <property type="entry name" value="DNA REPAIR PROTEIN HOMOLOG YOBH"/>
    <property type="match status" value="1"/>
</dbReference>
<dbReference type="GO" id="GO:0042276">
    <property type="term" value="P:error-prone translesion synthesis"/>
    <property type="evidence" value="ECO:0007669"/>
    <property type="project" value="TreeGrafter"/>
</dbReference>
<dbReference type="InterPro" id="IPR017961">
    <property type="entry name" value="DNA_pol_Y-fam_little_finger"/>
</dbReference>
<evidence type="ECO:0000313" key="6">
    <source>
        <dbReference type="EMBL" id="TSJ67279.1"/>
    </source>
</evidence>
<dbReference type="Gene3D" id="3.30.70.270">
    <property type="match status" value="1"/>
</dbReference>
<name>A0A556PSC5_9BACI</name>
<protein>
    <submittedName>
        <fullName evidence="6">DNA polymerase IV</fullName>
        <ecNumber evidence="6">2.7.7.7</ecNumber>
    </submittedName>
</protein>
<dbReference type="Pfam" id="PF11799">
    <property type="entry name" value="IMS_C"/>
    <property type="match status" value="1"/>
</dbReference>
<dbReference type="PROSITE" id="PS50173">
    <property type="entry name" value="UMUC"/>
    <property type="match status" value="1"/>
</dbReference>
<evidence type="ECO:0000256" key="2">
    <source>
        <dbReference type="ARBA" id="ARBA00022457"/>
    </source>
</evidence>
<keyword evidence="4" id="KW-0239">DNA-directed DNA polymerase</keyword>
<dbReference type="NCBIfam" id="NF002848">
    <property type="entry name" value="PRK03103.1"/>
    <property type="match status" value="1"/>
</dbReference>
<keyword evidence="3" id="KW-0227">DNA damage</keyword>
<evidence type="ECO:0000256" key="1">
    <source>
        <dbReference type="ARBA" id="ARBA00010945"/>
    </source>
</evidence>
<dbReference type="Proteomes" id="UP000316425">
    <property type="component" value="Unassembled WGS sequence"/>
</dbReference>
<dbReference type="InterPro" id="IPR036775">
    <property type="entry name" value="DNA_pol_Y-fam_lit_finger_sf"/>
</dbReference>
<dbReference type="InterPro" id="IPR001126">
    <property type="entry name" value="UmuC"/>
</dbReference>
<keyword evidence="2" id="KW-0515">Mutator protein</keyword>
<dbReference type="InterPro" id="IPR050116">
    <property type="entry name" value="DNA_polymerase-Y"/>
</dbReference>
<keyword evidence="6" id="KW-0548">Nucleotidyltransferase</keyword>